<reference evidence="5 29" key="7">
    <citation type="submission" date="2018-08" db="EMBL/GenBank/DDBJ databases">
        <authorList>
            <consortium name="GenomeTrakr network: Whole genome sequencing for foodborne pathogen traceback"/>
        </authorList>
    </citation>
    <scope>NUCLEOTIDE SEQUENCE [LARGE SCALE GENOMIC DNA]</scope>
    <source>
        <strain evidence="5 29">NC_STEC194</strain>
    </source>
</reference>
<organism evidence="3 28">
    <name type="scientific">Escherichia coli</name>
    <dbReference type="NCBI Taxonomy" id="562"/>
    <lineage>
        <taxon>Bacteria</taxon>
        <taxon>Pseudomonadati</taxon>
        <taxon>Pseudomonadota</taxon>
        <taxon>Gammaproteobacteria</taxon>
        <taxon>Enterobacterales</taxon>
        <taxon>Enterobacteriaceae</taxon>
        <taxon>Escherichia</taxon>
    </lineage>
</organism>
<dbReference type="EMBL" id="LDXE02000001">
    <property type="protein sequence ID" value="PBN76936.1"/>
    <property type="molecule type" value="Genomic_DNA"/>
</dbReference>
<evidence type="ECO:0000313" key="23">
    <source>
        <dbReference type="Proteomes" id="UP000255093"/>
    </source>
</evidence>
<accession>A0A0F3VAW7</accession>
<evidence type="ECO:0000313" key="1">
    <source>
        <dbReference type="EMBL" id="BBF56300.1"/>
    </source>
</evidence>
<dbReference type="Proteomes" id="UP000842385">
    <property type="component" value="Unassembled WGS sequence"/>
</dbReference>
<evidence type="ECO:0000313" key="5">
    <source>
        <dbReference type="EMBL" id="EFM7863691.1"/>
    </source>
</evidence>
<dbReference type="RefSeq" id="WP_001303878.1">
    <property type="nucleotide sequence ID" value="NZ_AP018796.1"/>
</dbReference>
<evidence type="ECO:0000313" key="2">
    <source>
        <dbReference type="EMBL" id="EFB2195590.1"/>
    </source>
</evidence>
<reference evidence="27 28" key="6">
    <citation type="submission" date="2018-08" db="EMBL/GenBank/DDBJ databases">
        <authorList>
            <consortium name="NARMS: The National Antimicrobial Resistance Monitoring System"/>
        </authorList>
    </citation>
    <scope>NUCLEOTIDE SEQUENCE [LARGE SCALE GENOMIC DNA]</scope>
    <source>
        <strain evidence="4 27">FSIS11705178</strain>
        <strain evidence="3 28">FSIS11706358</strain>
        <strain evidence="2 26">FSIS11921886</strain>
    </source>
</reference>
<dbReference type="EMBL" id="AATLXB010000119">
    <property type="protein sequence ID" value="EFM7863691.1"/>
    <property type="molecule type" value="Genomic_DNA"/>
</dbReference>
<evidence type="ECO:0000313" key="28">
    <source>
        <dbReference type="Proteomes" id="UP000542214"/>
    </source>
</evidence>
<dbReference type="Proteomes" id="UP000254718">
    <property type="component" value="Unassembled WGS sequence"/>
</dbReference>
<sequence>MLHDHVAECLEKKGLYRRAAERWAKVMVQLSDDQKRKVAAQKRAECLRKARRTPVSPVNLTEIKQAVNRLHSELGMGFEERRVFRRYKGTGEQNTSGNARSKKC</sequence>
<evidence type="ECO:0000313" key="6">
    <source>
        <dbReference type="EMBL" id="HAI8961220.1"/>
    </source>
</evidence>
<reference evidence="8" key="9">
    <citation type="journal article" date="2020" name="J. Appl. Microbiol.">
        <title>Genetic characterization of Shigatoxigenic and enteropathogenic Escherichia coli O80:H2 from diarrheic and septicemic calves and relatedness to human Shigatoxigenic E. coli O80:H2.</title>
        <authorList>
            <person name="Habets A."/>
            <person name="Crombe F."/>
            <person name="Nakamura K."/>
            <person name="Guerin V."/>
            <person name="De Rauw K."/>
            <person name="Pierard D."/>
            <person name="Saulmont M."/>
            <person name="Hayashi T."/>
            <person name="Mainil J.G."/>
            <person name="Thiry D."/>
        </authorList>
    </citation>
    <scope>NUCLEOTIDE SEQUENCE [LARGE SCALE GENOMIC DNA]</scope>
    <source>
        <strain evidence="8">EH3306</strain>
    </source>
</reference>
<evidence type="ECO:0000313" key="13">
    <source>
        <dbReference type="EMBL" id="SQD04646.1"/>
    </source>
</evidence>
<dbReference type="Pfam" id="PF06069">
    <property type="entry name" value="PerC"/>
    <property type="match status" value="1"/>
</dbReference>
<evidence type="ECO:0000313" key="21">
    <source>
        <dbReference type="Proteomes" id="UP000254079"/>
    </source>
</evidence>
<dbReference type="Proteomes" id="UP000255093">
    <property type="component" value="Unassembled WGS sequence"/>
</dbReference>
<dbReference type="EMBL" id="UARW01000010">
    <property type="protein sequence ID" value="SQD04646.1"/>
    <property type="molecule type" value="Genomic_DNA"/>
</dbReference>
<evidence type="ECO:0000313" key="4">
    <source>
        <dbReference type="EMBL" id="EFC3527067.1"/>
    </source>
</evidence>
<dbReference type="Proteomes" id="UP000036331">
    <property type="component" value="Unassembled WGS sequence"/>
</dbReference>
<proteinExistence type="predicted"/>
<evidence type="ECO:0000313" key="26">
    <source>
        <dbReference type="Proteomes" id="UP000519859"/>
    </source>
</evidence>
<evidence type="ECO:0000313" key="22">
    <source>
        <dbReference type="Proteomes" id="UP000254718"/>
    </source>
</evidence>
<reference evidence="17 25" key="8">
    <citation type="submission" date="2018-12" db="EMBL/GenBank/DDBJ databases">
        <title>Food and Water Safety Consortium.</title>
        <authorList>
            <person name="Tyson S."/>
            <person name="Peterson C.-L."/>
            <person name="Olson A."/>
            <person name="Tyler S."/>
            <person name="Cabral J."/>
            <person name="Lynch T."/>
            <person name="Knox N."/>
            <person name="Van Domselaar G."/>
            <person name="Graham M."/>
        </authorList>
    </citation>
    <scope>NUCLEOTIDE SEQUENCE [LARGE SCALE GENOMIC DNA]</scope>
    <source>
        <strain evidence="17 25">FWSEC0419</strain>
    </source>
</reference>
<dbReference type="EMBL" id="AASFZR010000205">
    <property type="protein sequence ID" value="EFB4535833.1"/>
    <property type="molecule type" value="Genomic_DNA"/>
</dbReference>
<dbReference type="Proteomes" id="UP000250385">
    <property type="component" value="Unassembled WGS sequence"/>
</dbReference>
<dbReference type="EMBL" id="AASHPR010000059">
    <property type="protein sequence ID" value="EFC3527067.1"/>
    <property type="molecule type" value="Genomic_DNA"/>
</dbReference>
<dbReference type="Proteomes" id="UP000542214">
    <property type="component" value="Unassembled WGS sequence"/>
</dbReference>
<evidence type="ECO:0000313" key="16">
    <source>
        <dbReference type="EMBL" id="STM23404.1"/>
    </source>
</evidence>
<dbReference type="EMBL" id="RROO01000161">
    <property type="protein sequence ID" value="TJF57189.1"/>
    <property type="molecule type" value="Genomic_DNA"/>
</dbReference>
<evidence type="ECO:0000313" key="14">
    <source>
        <dbReference type="EMBL" id="STH82162.1"/>
    </source>
</evidence>
<dbReference type="Proteomes" id="UP000870292">
    <property type="component" value="Unassembled WGS sequence"/>
</dbReference>
<dbReference type="EMBL" id="UGBW01000003">
    <property type="protein sequence ID" value="STH82162.1"/>
    <property type="molecule type" value="Genomic_DNA"/>
</dbReference>
<protein>
    <submittedName>
        <fullName evidence="1">PchABC family transcriptional regulator</fullName>
    </submittedName>
    <submittedName>
        <fullName evidence="3">PerC family transcriptional regulator</fullName>
    </submittedName>
    <submittedName>
        <fullName evidence="11">Transcriptional regulator PchABC-homolog</fullName>
    </submittedName>
</protein>
<reference evidence="9" key="2">
    <citation type="submission" date="2017-03" db="EMBL/GenBank/DDBJ databases">
        <title>The mobilome is the main driver of stx2-positive O26:H11 Escherichia coli strains evolution.</title>
        <authorList>
            <person name="Delannoy S."/>
            <person name="Mariani-Kurkdjian P."/>
            <person name="Webb H.E."/>
            <person name="Bonacorsi S."/>
            <person name="Fach P."/>
        </authorList>
    </citation>
    <scope>NUCLEOTIDE SEQUENCE</scope>
    <source>
        <strain evidence="9">34870</strain>
    </source>
</reference>
<dbReference type="EMBL" id="UGFE01000002">
    <property type="protein sequence ID" value="STM23404.1"/>
    <property type="molecule type" value="Genomic_DNA"/>
</dbReference>
<dbReference type="EMBL" id="AASDFP010000177">
    <property type="protein sequence ID" value="EFB2195590.1"/>
    <property type="molecule type" value="Genomic_DNA"/>
</dbReference>
<dbReference type="EMBL" id="DABFUC010000115">
    <property type="protein sequence ID" value="HAI8961220.1"/>
    <property type="molecule type" value="Genomic_DNA"/>
</dbReference>
<evidence type="ECO:0000313" key="3">
    <source>
        <dbReference type="EMBL" id="EFB4535833.1"/>
    </source>
</evidence>
<name>A0A0F3VAW7_ECOLX</name>
<dbReference type="EMBL" id="DADUEU010000009">
    <property type="protein sequence ID" value="HBB1572988.1"/>
    <property type="molecule type" value="Genomic_DNA"/>
</dbReference>
<evidence type="ECO:0000313" key="17">
    <source>
        <dbReference type="EMBL" id="TJF57189.1"/>
    </source>
</evidence>
<dbReference type="EMBL" id="AP018802">
    <property type="protein sequence ID" value="BBF56300.1"/>
    <property type="molecule type" value="Genomic_DNA"/>
</dbReference>
<reference evidence="9 18" key="1">
    <citation type="journal article" date="2015" name="Genome Announc.">
        <title>Draft Genome Sequences of Human-Pathogenic Escherichia coli O26:H11 Strains Carrying the stx2 Gene Only and Circulating in France.</title>
        <authorList>
            <person name="Delannoy S."/>
            <person name="Mariani-Kurkdjian P."/>
            <person name="Bonacorsi S."/>
            <person name="Liguori S."/>
            <person name="Ison S.A."/>
            <person name="Fach P."/>
        </authorList>
    </citation>
    <scope>NUCLEOTIDE SEQUENCE [LARGE SCALE GENOMIC DNA]</scope>
    <source>
        <strain evidence="9 18">34870</strain>
    </source>
</reference>
<evidence type="ECO:0000313" key="7">
    <source>
        <dbReference type="EMBL" id="HBB1572988.1"/>
    </source>
</evidence>
<dbReference type="Proteomes" id="UP000254079">
    <property type="component" value="Unassembled WGS sequence"/>
</dbReference>
<reference evidence="7" key="10">
    <citation type="submission" date="2021-03" db="EMBL/GenBank/DDBJ databases">
        <authorList>
            <consortium name="NCBI Pathogen Detection Project"/>
        </authorList>
    </citation>
    <scope>NUCLEOTIDE SEQUENCE</scope>
    <source>
        <strain evidence="7">Escherichia coli</strain>
        <strain evidence="6">TW14994</strain>
    </source>
</reference>
<dbReference type="EMBL" id="LDXE02000006">
    <property type="protein sequence ID" value="PBN69488.1"/>
    <property type="molecule type" value="Genomic_DNA"/>
</dbReference>
<evidence type="ECO:0000313" key="15">
    <source>
        <dbReference type="EMBL" id="STI85434.1"/>
    </source>
</evidence>
<dbReference type="EMBL" id="UASG01000010">
    <property type="protein sequence ID" value="SPX29876.1"/>
    <property type="molecule type" value="Genomic_DNA"/>
</dbReference>
<evidence type="ECO:0000313" key="19">
    <source>
        <dbReference type="Proteomes" id="UP000250385"/>
    </source>
</evidence>
<dbReference type="Proteomes" id="UP000305093">
    <property type="component" value="Unassembled WGS sequence"/>
</dbReference>
<evidence type="ECO:0000313" key="8">
    <source>
        <dbReference type="EMBL" id="NYQ42162.1"/>
    </source>
</evidence>
<dbReference type="OMA" id="NRTHTGM"/>
<gene>
    <name evidence="10" type="ORF">ABE91_000100</name>
    <name evidence="9" type="ORF">ABE91_026085</name>
    <name evidence="5" type="ORF">B6R15_005070</name>
    <name evidence="3" type="ORF">C0P57_005248</name>
    <name evidence="17" type="ORF">C9194_26110</name>
    <name evidence="4" type="ORF">CTR35_004307</name>
    <name evidence="1" type="ORF">E2863_04887</name>
    <name evidence="2" type="ORF">FIJ20_26225</name>
    <name evidence="8" type="ORF">G4A38_27475</name>
    <name evidence="6" type="ORF">HKA49_005562</name>
    <name evidence="7" type="ORF">J0541_001883</name>
    <name evidence="11" type="ORF">NCTC10279_02152</name>
    <name evidence="12" type="ORF">NCTC10279_02411</name>
    <name evidence="13" type="ORF">NCTC8009_05170</name>
    <name evidence="16" type="ORF">NCTC8333_02341</name>
    <name evidence="14" type="ORF">NCTC8621_02130</name>
    <name evidence="15" type="ORF">NCTC8622_04530</name>
</gene>
<evidence type="ECO:0000313" key="9">
    <source>
        <dbReference type="EMBL" id="PBN69488.1"/>
    </source>
</evidence>
<reference evidence="1 24" key="5">
    <citation type="submission" date="2018-07" db="EMBL/GenBank/DDBJ databases">
        <title>Genomic analysis of colistin resistant EHEC isolated from cattle in Japan.</title>
        <authorList>
            <person name="Kusumoto M."/>
            <person name="Misumi W."/>
            <person name="Ogura Y."/>
            <person name="Hayashi T."/>
            <person name="Akiba M."/>
        </authorList>
    </citation>
    <scope>NUCLEOTIDE SEQUENCE [LARGE SCALE GENOMIC DNA]</scope>
    <source>
        <strain evidence="1 24">E2863</strain>
    </source>
</reference>
<reference evidence="6 30" key="3">
    <citation type="journal article" date="2018" name="Genome Biol.">
        <title>SKESA: strategic k-mer extension for scrupulous assemblies.</title>
        <authorList>
            <person name="Souvorov A."/>
            <person name="Agarwala R."/>
            <person name="Lipman D.J."/>
        </authorList>
    </citation>
    <scope>NUCLEOTIDE SEQUENCE</scope>
    <source>
        <strain evidence="7">Escherichia coli</strain>
        <strain evidence="6 30">TW14994</strain>
    </source>
</reference>
<evidence type="ECO:0000313" key="20">
    <source>
        <dbReference type="Proteomes" id="UP000250991"/>
    </source>
</evidence>
<evidence type="ECO:0000313" key="10">
    <source>
        <dbReference type="EMBL" id="PBN76936.1"/>
    </source>
</evidence>
<evidence type="ECO:0000313" key="24">
    <source>
        <dbReference type="Proteomes" id="UP000281900"/>
    </source>
</evidence>
<dbReference type="Proteomes" id="UP000519859">
    <property type="component" value="Unassembled WGS sequence"/>
</dbReference>
<evidence type="ECO:0000313" key="29">
    <source>
        <dbReference type="Proteomes" id="UP000587626"/>
    </source>
</evidence>
<dbReference type="EMBL" id="JABUPJ010000117">
    <property type="protein sequence ID" value="NYQ42162.1"/>
    <property type="molecule type" value="Genomic_DNA"/>
</dbReference>
<reference evidence="19 20" key="4">
    <citation type="submission" date="2018-06" db="EMBL/GenBank/DDBJ databases">
        <authorList>
            <consortium name="Pathogen Informatics"/>
            <person name="Doyle S."/>
        </authorList>
    </citation>
    <scope>NUCLEOTIDE SEQUENCE [LARGE SCALE GENOMIC DNA]</scope>
    <source>
        <strain evidence="11 19">NCTC10279</strain>
        <strain evidence="13 20">NCTC8009</strain>
        <strain evidence="16 22">NCTC8333</strain>
        <strain evidence="14 23">NCTC8621</strain>
        <strain evidence="15 21">NCTC8622</strain>
    </source>
</reference>
<evidence type="ECO:0000313" key="11">
    <source>
        <dbReference type="EMBL" id="SPX29876.1"/>
    </source>
</evidence>
<evidence type="ECO:0000313" key="27">
    <source>
        <dbReference type="Proteomes" id="UP000538406"/>
    </source>
</evidence>
<dbReference type="EMBL" id="UASG01000010">
    <property type="protein sequence ID" value="SPX30120.1"/>
    <property type="molecule type" value="Genomic_DNA"/>
</dbReference>
<evidence type="ECO:0000313" key="18">
    <source>
        <dbReference type="Proteomes" id="UP000036331"/>
    </source>
</evidence>
<dbReference type="EMBL" id="UGCP01000002">
    <property type="protein sequence ID" value="STI85434.1"/>
    <property type="molecule type" value="Genomic_DNA"/>
</dbReference>
<dbReference type="Proteomes" id="UP000540485">
    <property type="component" value="Unassembled WGS sequence"/>
</dbReference>
<dbReference type="AlphaFoldDB" id="A0A0F3VAW7"/>
<dbReference type="InterPro" id="IPR024684">
    <property type="entry name" value="Tscrpt_act_PerC/SfV_Orf40"/>
</dbReference>
<evidence type="ECO:0000313" key="25">
    <source>
        <dbReference type="Proteomes" id="UP000305093"/>
    </source>
</evidence>
<evidence type="ECO:0000313" key="30">
    <source>
        <dbReference type="Proteomes" id="UP000842385"/>
    </source>
</evidence>
<dbReference type="Proteomes" id="UP000250991">
    <property type="component" value="Unassembled WGS sequence"/>
</dbReference>
<evidence type="ECO:0000313" key="12">
    <source>
        <dbReference type="EMBL" id="SPX30120.1"/>
    </source>
</evidence>
<dbReference type="Proteomes" id="UP000281900">
    <property type="component" value="Chromosome"/>
</dbReference>
<dbReference type="Proteomes" id="UP000587626">
    <property type="component" value="Unassembled WGS sequence"/>
</dbReference>
<dbReference type="Proteomes" id="UP000538406">
    <property type="component" value="Unassembled WGS sequence"/>
</dbReference>